<reference evidence="6 7" key="1">
    <citation type="submission" date="2022-12" db="EMBL/GenBank/DDBJ databases">
        <title>Chromosome-level genome of Tegillarca granosa.</title>
        <authorList>
            <person name="Kim J."/>
        </authorList>
    </citation>
    <scope>NUCLEOTIDE SEQUENCE [LARGE SCALE GENOMIC DNA]</scope>
    <source>
        <strain evidence="6">Teg-2019</strain>
        <tissue evidence="6">Adductor muscle</tissue>
    </source>
</reference>
<evidence type="ECO:0000256" key="2">
    <source>
        <dbReference type="ARBA" id="ARBA00023127"/>
    </source>
</evidence>
<dbReference type="SMART" id="SM00385">
    <property type="entry name" value="CYCLIN"/>
    <property type="match status" value="1"/>
</dbReference>
<dbReference type="InterPro" id="IPR036915">
    <property type="entry name" value="Cyclin-like_sf"/>
</dbReference>
<sequence>MHCLETVLEWRLKKSSCRDSSPQCAMFQSPDNKGFEEYLEDIYYHRLGIEYKYQVTLCLENQPEVTPGIRGLLVTWMTQIHHQLTLCQDTLFIAVNIVDRVLDVMQTSRDYLQLLGVTAILLASKLAINFDLLVPTSQFFLEYFASQVIGMHKGFDADKLRQARGFARCILELSLQDYDLSQIKASMLAFCVWKVSVDDAAIPDGDYMPPGLCFTPEYYQYVYKEVRNFSETLRQSFPDLESICEHYVSLYGMETTQN</sequence>
<organism evidence="6 7">
    <name type="scientific">Tegillarca granosa</name>
    <name type="common">Malaysian cockle</name>
    <name type="synonym">Anadara granosa</name>
    <dbReference type="NCBI Taxonomy" id="220873"/>
    <lineage>
        <taxon>Eukaryota</taxon>
        <taxon>Metazoa</taxon>
        <taxon>Spiralia</taxon>
        <taxon>Lophotrochozoa</taxon>
        <taxon>Mollusca</taxon>
        <taxon>Bivalvia</taxon>
        <taxon>Autobranchia</taxon>
        <taxon>Pteriomorphia</taxon>
        <taxon>Arcoida</taxon>
        <taxon>Arcoidea</taxon>
        <taxon>Arcidae</taxon>
        <taxon>Tegillarca</taxon>
    </lineage>
</organism>
<feature type="domain" description="Cyclin-like" evidence="5">
    <location>
        <begin position="75"/>
        <end position="172"/>
    </location>
</feature>
<evidence type="ECO:0000259" key="5">
    <source>
        <dbReference type="SMART" id="SM00385"/>
    </source>
</evidence>
<evidence type="ECO:0000256" key="4">
    <source>
        <dbReference type="RuleBase" id="RU000383"/>
    </source>
</evidence>
<dbReference type="PROSITE" id="PS00292">
    <property type="entry name" value="CYCLINS"/>
    <property type="match status" value="1"/>
</dbReference>
<gene>
    <name evidence="6" type="ORF">KUTeg_017931</name>
</gene>
<dbReference type="SUPFAM" id="SSF47954">
    <property type="entry name" value="Cyclin-like"/>
    <property type="match status" value="1"/>
</dbReference>
<evidence type="ECO:0000256" key="1">
    <source>
        <dbReference type="ARBA" id="ARBA00022618"/>
    </source>
</evidence>
<keyword evidence="2 4" id="KW-0195">Cyclin</keyword>
<dbReference type="Proteomes" id="UP001217089">
    <property type="component" value="Unassembled WGS sequence"/>
</dbReference>
<dbReference type="InterPro" id="IPR006671">
    <property type="entry name" value="Cyclin_N"/>
</dbReference>
<evidence type="ECO:0000313" key="7">
    <source>
        <dbReference type="Proteomes" id="UP001217089"/>
    </source>
</evidence>
<evidence type="ECO:0000256" key="3">
    <source>
        <dbReference type="ARBA" id="ARBA00023306"/>
    </source>
</evidence>
<dbReference type="PANTHER" id="PTHR10177">
    <property type="entry name" value="CYCLINS"/>
    <property type="match status" value="1"/>
</dbReference>
<dbReference type="InterPro" id="IPR013763">
    <property type="entry name" value="Cyclin-like_dom"/>
</dbReference>
<keyword evidence="3" id="KW-0131">Cell cycle</keyword>
<proteinExistence type="inferred from homology"/>
<comment type="similarity">
    <text evidence="4">Belongs to the cyclin family.</text>
</comment>
<keyword evidence="1" id="KW-0132">Cell division</keyword>
<dbReference type="EMBL" id="JARBDR010000903">
    <property type="protein sequence ID" value="KAJ8304348.1"/>
    <property type="molecule type" value="Genomic_DNA"/>
</dbReference>
<name>A0ABQ9EM54_TEGGR</name>
<accession>A0ABQ9EM54</accession>
<dbReference type="Gene3D" id="1.10.472.10">
    <property type="entry name" value="Cyclin-like"/>
    <property type="match status" value="1"/>
</dbReference>
<keyword evidence="7" id="KW-1185">Reference proteome</keyword>
<evidence type="ECO:0000313" key="6">
    <source>
        <dbReference type="EMBL" id="KAJ8304348.1"/>
    </source>
</evidence>
<dbReference type="InterPro" id="IPR039361">
    <property type="entry name" value="Cyclin"/>
</dbReference>
<dbReference type="Pfam" id="PF00134">
    <property type="entry name" value="Cyclin_N"/>
    <property type="match status" value="1"/>
</dbReference>
<protein>
    <recommendedName>
        <fullName evidence="5">Cyclin-like domain-containing protein</fullName>
    </recommendedName>
</protein>
<comment type="caution">
    <text evidence="6">The sequence shown here is derived from an EMBL/GenBank/DDBJ whole genome shotgun (WGS) entry which is preliminary data.</text>
</comment>
<dbReference type="InterPro" id="IPR048258">
    <property type="entry name" value="Cyclins_cyclin-box"/>
</dbReference>